<dbReference type="InterPro" id="IPR003593">
    <property type="entry name" value="AAA+_ATPase"/>
</dbReference>
<proteinExistence type="predicted"/>
<dbReference type="InterPro" id="IPR038729">
    <property type="entry name" value="Rad50/SbcC_AAA"/>
</dbReference>
<feature type="region of interest" description="Disordered" evidence="1">
    <location>
        <begin position="159"/>
        <end position="183"/>
    </location>
</feature>
<dbReference type="GO" id="GO:0005524">
    <property type="term" value="F:ATP binding"/>
    <property type="evidence" value="ECO:0007669"/>
    <property type="project" value="UniProtKB-KW"/>
</dbReference>
<keyword evidence="4" id="KW-1185">Reference proteome</keyword>
<dbReference type="STRING" id="758803.SAMN05421803_101504"/>
<dbReference type="InterPro" id="IPR003959">
    <property type="entry name" value="ATPase_AAA_core"/>
</dbReference>
<evidence type="ECO:0000313" key="3">
    <source>
        <dbReference type="EMBL" id="SHI53250.1"/>
    </source>
</evidence>
<protein>
    <submittedName>
        <fullName evidence="3">Predicted ATP-binding protein involved in virulence</fullName>
    </submittedName>
</protein>
<evidence type="ECO:0000256" key="1">
    <source>
        <dbReference type="SAM" id="MobiDB-lite"/>
    </source>
</evidence>
<evidence type="ECO:0000313" key="4">
    <source>
        <dbReference type="Proteomes" id="UP000184452"/>
    </source>
</evidence>
<keyword evidence="3" id="KW-0067">ATP-binding</keyword>
<dbReference type="PANTHER" id="PTHR43581">
    <property type="entry name" value="ATP/GTP PHOSPHATASE"/>
    <property type="match status" value="1"/>
</dbReference>
<dbReference type="PANTHER" id="PTHR43581:SF2">
    <property type="entry name" value="EXCINUCLEASE ATPASE SUBUNIT"/>
    <property type="match status" value="1"/>
</dbReference>
<dbReference type="SUPFAM" id="SSF52540">
    <property type="entry name" value="P-loop containing nucleoside triphosphate hydrolases"/>
    <property type="match status" value="1"/>
</dbReference>
<keyword evidence="3" id="KW-0547">Nucleotide-binding</keyword>
<name>A0A1M6BWW4_9ACTN</name>
<dbReference type="Pfam" id="PF13476">
    <property type="entry name" value="AAA_23"/>
    <property type="match status" value="1"/>
</dbReference>
<dbReference type="SMART" id="SM00382">
    <property type="entry name" value="AAA"/>
    <property type="match status" value="1"/>
</dbReference>
<organism evidence="3 4">
    <name type="scientific">Nocardiopsis flavescens</name>
    <dbReference type="NCBI Taxonomy" id="758803"/>
    <lineage>
        <taxon>Bacteria</taxon>
        <taxon>Bacillati</taxon>
        <taxon>Actinomycetota</taxon>
        <taxon>Actinomycetes</taxon>
        <taxon>Streptosporangiales</taxon>
        <taxon>Nocardiopsidaceae</taxon>
        <taxon>Nocardiopsis</taxon>
    </lineage>
</organism>
<dbReference type="EMBL" id="FQZK01000001">
    <property type="protein sequence ID" value="SHI53250.1"/>
    <property type="molecule type" value="Genomic_DNA"/>
</dbReference>
<dbReference type="InterPro" id="IPR051396">
    <property type="entry name" value="Bact_Antivir_Def_Nuclease"/>
</dbReference>
<sequence>MHDRSGDGFRFCGTCFTHSSGELPASGEERPSTTRARQIQTESLLHIEHISINGVRGFHGPTAASELEFPVPSDGRGSWTVLAGRNGSGKTTLLRTIALALVGPSFARNLVPDFDHWVTQGADTGEVTVAIIPGAEDTGSAAGMTSGTPFTGALLWRQNRAPRGGTRVTGPEDVSDDEIPRSGPWAEDASGWFVAGYGPFRRLEGGASQAQRLSMSPGPVSRLASLFNEDVSSAEAVEWLKDLHLRQLEGRSHAGERLAFVTDMLNDGLLPDGLSVDRVDADGLWVRRGDHTSALSELSDGYRTVTALVLDLVRQVFSLEEEGAYGYSESGVPAVFVSGVVLIDEIDVHLHVSWQKAIGDWLKRHFPHMQFIVSSHSPYVCQSADPGGLIRLPGVNEETAPRVVSEDLYRRIVFGSGDDALLTELFGVDSLYSPQAEKKRQRLSELEVRVLDGSATPGEIDEYVELRHTLTSSLATRVNEVSRASGTERM</sequence>
<accession>A0A1M6BWW4</accession>
<feature type="domain" description="AAA+ ATPase" evidence="2">
    <location>
        <begin position="76"/>
        <end position="418"/>
    </location>
</feature>
<dbReference type="Gene3D" id="3.40.50.300">
    <property type="entry name" value="P-loop containing nucleotide triphosphate hydrolases"/>
    <property type="match status" value="2"/>
</dbReference>
<reference evidence="3 4" key="1">
    <citation type="submission" date="2016-11" db="EMBL/GenBank/DDBJ databases">
        <authorList>
            <person name="Jaros S."/>
            <person name="Januszkiewicz K."/>
            <person name="Wedrychowicz H."/>
        </authorList>
    </citation>
    <scope>NUCLEOTIDE SEQUENCE [LARGE SCALE GENOMIC DNA]</scope>
    <source>
        <strain evidence="3 4">CGMCC 4.5723</strain>
    </source>
</reference>
<dbReference type="GO" id="GO:0006302">
    <property type="term" value="P:double-strand break repair"/>
    <property type="evidence" value="ECO:0007669"/>
    <property type="project" value="InterPro"/>
</dbReference>
<dbReference type="Proteomes" id="UP000184452">
    <property type="component" value="Unassembled WGS sequence"/>
</dbReference>
<dbReference type="Pfam" id="PF13304">
    <property type="entry name" value="AAA_21"/>
    <property type="match status" value="1"/>
</dbReference>
<gene>
    <name evidence="3" type="ORF">SAMN05421803_101504</name>
</gene>
<dbReference type="GO" id="GO:0016887">
    <property type="term" value="F:ATP hydrolysis activity"/>
    <property type="evidence" value="ECO:0007669"/>
    <property type="project" value="InterPro"/>
</dbReference>
<dbReference type="InterPro" id="IPR027417">
    <property type="entry name" value="P-loop_NTPase"/>
</dbReference>
<evidence type="ECO:0000259" key="2">
    <source>
        <dbReference type="SMART" id="SM00382"/>
    </source>
</evidence>
<dbReference type="AlphaFoldDB" id="A0A1M6BWW4"/>